<reference evidence="5 6" key="1">
    <citation type="submission" date="2020-04" db="EMBL/GenBank/DDBJ databases">
        <title>MicrobeNet Type strains.</title>
        <authorList>
            <person name="Nicholson A.C."/>
        </authorList>
    </citation>
    <scope>NUCLEOTIDE SEQUENCE [LARGE SCALE GENOMIC DNA]</scope>
    <source>
        <strain evidence="5 6">ATCC BAA-788</strain>
    </source>
</reference>
<dbReference type="GO" id="GO:0016757">
    <property type="term" value="F:glycosyltransferase activity"/>
    <property type="evidence" value="ECO:0007669"/>
    <property type="project" value="UniProtKB-KW"/>
</dbReference>
<keyword evidence="2 5" id="KW-0808">Transferase</keyword>
<evidence type="ECO:0000313" key="6">
    <source>
        <dbReference type="Proteomes" id="UP000581206"/>
    </source>
</evidence>
<evidence type="ECO:0000256" key="2">
    <source>
        <dbReference type="ARBA" id="ARBA00022679"/>
    </source>
</evidence>
<proteinExistence type="predicted"/>
<feature type="domain" description="Glycosyl transferase family 1" evidence="3">
    <location>
        <begin position="204"/>
        <end position="364"/>
    </location>
</feature>
<evidence type="ECO:0000313" key="5">
    <source>
        <dbReference type="EMBL" id="NKY22881.1"/>
    </source>
</evidence>
<name>A0A7X6KV71_9CELL</name>
<comment type="caution">
    <text evidence="5">The sequence shown here is derived from an EMBL/GenBank/DDBJ whole genome shotgun (WGS) entry which is preliminary data.</text>
</comment>
<keyword evidence="1" id="KW-0328">Glycosyltransferase</keyword>
<dbReference type="EMBL" id="JAAXOX010000004">
    <property type="protein sequence ID" value="NKY22881.1"/>
    <property type="molecule type" value="Genomic_DNA"/>
</dbReference>
<dbReference type="CDD" id="cd03801">
    <property type="entry name" value="GT4_PimA-like"/>
    <property type="match status" value="1"/>
</dbReference>
<keyword evidence="6" id="KW-1185">Reference proteome</keyword>
<dbReference type="InterPro" id="IPR028098">
    <property type="entry name" value="Glyco_trans_4-like_N"/>
</dbReference>
<feature type="domain" description="Glycosyltransferase subfamily 4-like N-terminal" evidence="4">
    <location>
        <begin position="21"/>
        <end position="184"/>
    </location>
</feature>
<dbReference type="Pfam" id="PF00534">
    <property type="entry name" value="Glycos_transf_1"/>
    <property type="match status" value="1"/>
</dbReference>
<dbReference type="Pfam" id="PF13439">
    <property type="entry name" value="Glyco_transf_4"/>
    <property type="match status" value="1"/>
</dbReference>
<dbReference type="Proteomes" id="UP000581206">
    <property type="component" value="Unassembled WGS sequence"/>
</dbReference>
<dbReference type="AlphaFoldDB" id="A0A7X6KV71"/>
<evidence type="ECO:0000259" key="4">
    <source>
        <dbReference type="Pfam" id="PF13439"/>
    </source>
</evidence>
<gene>
    <name evidence="5" type="ORF">HGA03_09415</name>
</gene>
<dbReference type="Gene3D" id="3.40.50.2000">
    <property type="entry name" value="Glycogen Phosphorylase B"/>
    <property type="match status" value="2"/>
</dbReference>
<organism evidence="5 6">
    <name type="scientific">Cellulomonas denverensis</name>
    <dbReference type="NCBI Taxonomy" id="264297"/>
    <lineage>
        <taxon>Bacteria</taxon>
        <taxon>Bacillati</taxon>
        <taxon>Actinomycetota</taxon>
        <taxon>Actinomycetes</taxon>
        <taxon>Micrococcales</taxon>
        <taxon>Cellulomonadaceae</taxon>
        <taxon>Cellulomonas</taxon>
    </lineage>
</organism>
<evidence type="ECO:0000259" key="3">
    <source>
        <dbReference type="Pfam" id="PF00534"/>
    </source>
</evidence>
<accession>A0A7X6KV71</accession>
<dbReference type="PANTHER" id="PTHR12526">
    <property type="entry name" value="GLYCOSYLTRANSFERASE"/>
    <property type="match status" value="1"/>
</dbReference>
<dbReference type="PANTHER" id="PTHR12526:SF510">
    <property type="entry name" value="D-INOSITOL 3-PHOSPHATE GLYCOSYLTRANSFERASE"/>
    <property type="match status" value="1"/>
</dbReference>
<dbReference type="InterPro" id="IPR001296">
    <property type="entry name" value="Glyco_trans_1"/>
</dbReference>
<protein>
    <submittedName>
        <fullName evidence="5">Glycosyltransferase family 4 protein</fullName>
    </submittedName>
</protein>
<sequence>MSLSRWLVATTEYAGLTAYTGGIGTHYAALLPALVRSGAEVDLLVLSGEPVTGHRRDGVRVLPAPAVTGGVRRARAVRDVFRAGEYDRVFLPEWSALGSRLPRSAPLLTNLATSTRLAHEVAGFTPRSFGLRGGARVLLQQRREDRQVRRSAGLIAISRAMLDWNQRTLGGLPPARIVRNCVDVAGVRAAAQTAELPAGWPGGDGPVLLFLGRLERRKGVVDAFAAFAEVAARRPDARLVLAGASGDRRFEPDRPALLGMLPVAARDRVTWLGHVPGPELHRGVRAAAVTLCPSRWEGFGNAALEAKAVGSPVVLTSGSGYDDFCTDGVDSLLVPPARPDALAAAVLRLLADPVLAAELGRRARAGADRFMPDPVAVDLLAAADQLLGPAGG</sequence>
<dbReference type="SUPFAM" id="SSF53756">
    <property type="entry name" value="UDP-Glycosyltransferase/glycogen phosphorylase"/>
    <property type="match status" value="1"/>
</dbReference>
<evidence type="ECO:0000256" key="1">
    <source>
        <dbReference type="ARBA" id="ARBA00022676"/>
    </source>
</evidence>
<dbReference type="RefSeq" id="WP_168630019.1">
    <property type="nucleotide sequence ID" value="NZ_BONL01000001.1"/>
</dbReference>